<proteinExistence type="predicted"/>
<organism evidence="2 3">
    <name type="scientific">Mucilaginibacter angelicae</name>
    <dbReference type="NCBI Taxonomy" id="869718"/>
    <lineage>
        <taxon>Bacteria</taxon>
        <taxon>Pseudomonadati</taxon>
        <taxon>Bacteroidota</taxon>
        <taxon>Sphingobacteriia</taxon>
        <taxon>Sphingobacteriales</taxon>
        <taxon>Sphingobacteriaceae</taxon>
        <taxon>Mucilaginibacter</taxon>
    </lineage>
</organism>
<protein>
    <recommendedName>
        <fullName evidence="4">DUF3945 domain-containing protein</fullName>
    </recommendedName>
</protein>
<accession>A0ABV6L5B1</accession>
<evidence type="ECO:0000313" key="3">
    <source>
        <dbReference type="Proteomes" id="UP001589828"/>
    </source>
</evidence>
<evidence type="ECO:0000313" key="2">
    <source>
        <dbReference type="EMBL" id="MFC0514662.1"/>
    </source>
</evidence>
<feature type="region of interest" description="Disordered" evidence="1">
    <location>
        <begin position="537"/>
        <end position="586"/>
    </location>
</feature>
<dbReference type="EMBL" id="JBHLTS010000021">
    <property type="protein sequence ID" value="MFC0514662.1"/>
    <property type="molecule type" value="Genomic_DNA"/>
</dbReference>
<dbReference type="RefSeq" id="WP_377022506.1">
    <property type="nucleotide sequence ID" value="NZ_JBHLTS010000021.1"/>
</dbReference>
<sequence length="586" mass="67498">MEIREHKWVDIAERLENALKHNLPWVAFNDTAEGLSHVNMEFFTSAKHANDFCIARNYAIDLGGESFNPSDYRNLPVANLQQVLRQDSSAAIFNKDQVETLLQLASVQPLAGSDHVRASELAISGSFFPVQWTKIIQPVKEVVEYQVIHHTHLGHHVYEIGHEVSQGPSFDNYENAARWLKEELKDKRPDSSIDEHLIIGRYRDKALELNVEGRPESYCGITLALTAPVYDPLQNRNIYELQQMNTLGNPAIIRHFLYARVEADGILKLYDDSLKPADPEQLKTSAYPVQFTYEQFNTKNEKVMKINEESYSYAKDMLLYTGFGEDLAKPLRDKMEQGLTKFTLEHKKQFGPDTVESVLHFAKGTEKDIMFFNKFDMTLKQPGKEDLKQTYFVGTKHNYTLQERYNMLDGRYVYREQPRLVPTQVNGDTRMRPNGETYLAWRGVNFKETDSYGNFLTKSMNWDHQRELGKFDIKQMADDYDRRQFLQQLQKGNSVKATVTQDGQQVEVRVAANPRLGKLDFYDQNGQKLDIRPKERVGLDQSQSVDKATAKEQKQEKNKTQSQYKKTTTKPSNAVAAEKRKGLKVA</sequence>
<dbReference type="Proteomes" id="UP001589828">
    <property type="component" value="Unassembled WGS sequence"/>
</dbReference>
<evidence type="ECO:0008006" key="4">
    <source>
        <dbReference type="Google" id="ProtNLM"/>
    </source>
</evidence>
<name>A0ABV6L5B1_9SPHI</name>
<reference evidence="2 3" key="1">
    <citation type="submission" date="2024-09" db="EMBL/GenBank/DDBJ databases">
        <authorList>
            <person name="Sun Q."/>
            <person name="Mori K."/>
        </authorList>
    </citation>
    <scope>NUCLEOTIDE SEQUENCE [LARGE SCALE GENOMIC DNA]</scope>
    <source>
        <strain evidence="2 3">NCAIM B.02415</strain>
    </source>
</reference>
<comment type="caution">
    <text evidence="2">The sequence shown here is derived from an EMBL/GenBank/DDBJ whole genome shotgun (WGS) entry which is preliminary data.</text>
</comment>
<feature type="compositionally biased region" description="Basic and acidic residues" evidence="1">
    <location>
        <begin position="548"/>
        <end position="559"/>
    </location>
</feature>
<feature type="compositionally biased region" description="Low complexity" evidence="1">
    <location>
        <begin position="560"/>
        <end position="570"/>
    </location>
</feature>
<gene>
    <name evidence="2" type="ORF">ACFFGT_10635</name>
</gene>
<evidence type="ECO:0000256" key="1">
    <source>
        <dbReference type="SAM" id="MobiDB-lite"/>
    </source>
</evidence>
<keyword evidence="3" id="KW-1185">Reference proteome</keyword>